<evidence type="ECO:0000259" key="1">
    <source>
        <dbReference type="Pfam" id="PF07508"/>
    </source>
</evidence>
<feature type="domain" description="Recombinase" evidence="1">
    <location>
        <begin position="9"/>
        <end position="47"/>
    </location>
</feature>
<evidence type="ECO:0000313" key="3">
    <source>
        <dbReference type="Proteomes" id="UP000542210"/>
    </source>
</evidence>
<proteinExistence type="predicted"/>
<dbReference type="RefSeq" id="WP_184885186.1">
    <property type="nucleotide sequence ID" value="NZ_BOOV01000012.1"/>
</dbReference>
<organism evidence="2 3">
    <name type="scientific">Sphaerisporangium siamense</name>
    <dbReference type="NCBI Taxonomy" id="795645"/>
    <lineage>
        <taxon>Bacteria</taxon>
        <taxon>Bacillati</taxon>
        <taxon>Actinomycetota</taxon>
        <taxon>Actinomycetes</taxon>
        <taxon>Streptosporangiales</taxon>
        <taxon>Streptosporangiaceae</taxon>
        <taxon>Sphaerisporangium</taxon>
    </lineage>
</organism>
<accession>A0A7W7DCD4</accession>
<dbReference type="GO" id="GO:0000150">
    <property type="term" value="F:DNA strand exchange activity"/>
    <property type="evidence" value="ECO:0007669"/>
    <property type="project" value="InterPro"/>
</dbReference>
<dbReference type="Proteomes" id="UP000542210">
    <property type="component" value="Unassembled WGS sequence"/>
</dbReference>
<keyword evidence="3" id="KW-1185">Reference proteome</keyword>
<reference evidence="2 3" key="1">
    <citation type="submission" date="2020-08" db="EMBL/GenBank/DDBJ databases">
        <title>Sequencing the genomes of 1000 actinobacteria strains.</title>
        <authorList>
            <person name="Klenk H.-P."/>
        </authorList>
    </citation>
    <scope>NUCLEOTIDE SEQUENCE [LARGE SCALE GENOMIC DNA]</scope>
    <source>
        <strain evidence="2 3">DSM 45784</strain>
    </source>
</reference>
<dbReference type="Pfam" id="PF07508">
    <property type="entry name" value="Recombinase"/>
    <property type="match status" value="1"/>
</dbReference>
<dbReference type="GO" id="GO:0003677">
    <property type="term" value="F:DNA binding"/>
    <property type="evidence" value="ECO:0007669"/>
    <property type="project" value="InterPro"/>
</dbReference>
<name>A0A7W7DCD4_9ACTN</name>
<dbReference type="EMBL" id="JACHND010000001">
    <property type="protein sequence ID" value="MBB4704249.1"/>
    <property type="molecule type" value="Genomic_DNA"/>
</dbReference>
<dbReference type="AlphaFoldDB" id="A0A7W7DCD4"/>
<evidence type="ECO:0000313" key="2">
    <source>
        <dbReference type="EMBL" id="MBB4704249.1"/>
    </source>
</evidence>
<gene>
    <name evidence="2" type="ORF">BJ982_005793</name>
</gene>
<protein>
    <recommendedName>
        <fullName evidence="1">Recombinase domain-containing protein</fullName>
    </recommendedName>
</protein>
<sequence length="56" mass="6277">MVRVRELHGQGLSLKAISEVLNAEGVPTPMGRAPWGKSHVDRLLHTQHARRVSHME</sequence>
<dbReference type="InterPro" id="IPR011109">
    <property type="entry name" value="DNA_bind_recombinase_dom"/>
</dbReference>
<comment type="caution">
    <text evidence="2">The sequence shown here is derived from an EMBL/GenBank/DDBJ whole genome shotgun (WGS) entry which is preliminary data.</text>
</comment>